<dbReference type="InterPro" id="IPR006194">
    <property type="entry name" value="Gly-tRNA-synth_heterodimer"/>
</dbReference>
<accession>A0A1Y0EAH8</accession>
<dbReference type="PANTHER" id="PTHR30075:SF2">
    <property type="entry name" value="GLYCINE--TRNA LIGASE, CHLOROPLASTIC_MITOCHONDRIAL 2"/>
    <property type="match status" value="1"/>
</dbReference>
<evidence type="ECO:0000256" key="11">
    <source>
        <dbReference type="HAMAP-Rule" id="MF_00255"/>
    </source>
</evidence>
<dbReference type="Proteomes" id="UP000195273">
    <property type="component" value="Chromosome"/>
</dbReference>
<dbReference type="GO" id="GO:0006426">
    <property type="term" value="P:glycyl-tRNA aminoacylation"/>
    <property type="evidence" value="ECO:0007669"/>
    <property type="project" value="UniProtKB-UniRule"/>
</dbReference>
<dbReference type="KEGG" id="lvs:LOKVESSMR4R_01033"/>
<comment type="subunit">
    <text evidence="3 11">Tetramer of two alpha and two beta subunits.</text>
</comment>
<dbReference type="SUPFAM" id="SSF109604">
    <property type="entry name" value="HD-domain/PDEase-like"/>
    <property type="match status" value="1"/>
</dbReference>
<comment type="subcellular location">
    <subcellularLocation>
        <location evidence="1 11">Cytoplasm</location>
    </subcellularLocation>
</comment>
<dbReference type="GO" id="GO:0005524">
    <property type="term" value="F:ATP binding"/>
    <property type="evidence" value="ECO:0007669"/>
    <property type="project" value="UniProtKB-UniRule"/>
</dbReference>
<evidence type="ECO:0000256" key="7">
    <source>
        <dbReference type="ARBA" id="ARBA00022840"/>
    </source>
</evidence>
<dbReference type="Pfam" id="PF02092">
    <property type="entry name" value="tRNA_synt_2f"/>
    <property type="match status" value="1"/>
</dbReference>
<dbReference type="GO" id="GO:0005829">
    <property type="term" value="C:cytosol"/>
    <property type="evidence" value="ECO:0007669"/>
    <property type="project" value="TreeGrafter"/>
</dbReference>
<dbReference type="GO" id="GO:0004814">
    <property type="term" value="F:arginine-tRNA ligase activity"/>
    <property type="evidence" value="ECO:0007669"/>
    <property type="project" value="InterPro"/>
</dbReference>
<dbReference type="HAMAP" id="MF_00255">
    <property type="entry name" value="Gly_tRNA_synth_beta"/>
    <property type="match status" value="1"/>
</dbReference>
<evidence type="ECO:0000259" key="12">
    <source>
        <dbReference type="SMART" id="SM00836"/>
    </source>
</evidence>
<dbReference type="OrthoDB" id="9775440at2"/>
<organism evidence="13 14">
    <name type="scientific">Yoonia vestfoldensis</name>
    <dbReference type="NCBI Taxonomy" id="245188"/>
    <lineage>
        <taxon>Bacteria</taxon>
        <taxon>Pseudomonadati</taxon>
        <taxon>Pseudomonadota</taxon>
        <taxon>Alphaproteobacteria</taxon>
        <taxon>Rhodobacterales</taxon>
        <taxon>Paracoccaceae</taxon>
        <taxon>Yoonia</taxon>
    </lineage>
</organism>
<dbReference type="AlphaFoldDB" id="A0A1Y0EAH8"/>
<dbReference type="STRING" id="1122181.GCA_000382265_00754"/>
<proteinExistence type="inferred from homology"/>
<dbReference type="InterPro" id="IPR008909">
    <property type="entry name" value="DALR_anticod-bd"/>
</dbReference>
<keyword evidence="9 11" id="KW-0030">Aminoacyl-tRNA synthetase</keyword>
<sequence>MPDLLIELFSEEIPARMQARAADDLRKLVTDGLVEAGLTYAGAAAFATPRRLTLAIDGLTGESRAVREERKGPKVGAPDAAIDGFLRGAGISREALEIRDDKKGQTYFAVIEKPGRKAADIIAEVLDATLRNFPWPKSMRWGTGSLKWVRPLQSIICLLSDEAGAEVVPLTVDGITAGRSTRGHRFLSPDAFTVNGFDDYEAKLKRAHVILRADERAEVIWNDATQQAFASGLELVEDRGLLAEVAGLVEWPVVLLGRIDDAFLGLPPEVLQTSMKEHQKFFSVRNPKTGRIERFVTVANMATADHGATILAGNQKVLAARLSDAKFFWENDLRTVKAEGLEGMGAGLANVTFHNKLGSQADRIARIAALAREIAPHVGADPDLAEQAARVAKADLQSEMVGEFPELQGLMGSYYARAAGLDPAVAAACQDHYSPLGPSDAVPTAPVSVTVALADKIDTLTGFWAIDEKPTGSKDPFALRRAALGVIRLVLENGLGIALRRFLLIAIRPNIVALLQDGHANIAQVGLVLSTKSDTGEWVDSKSGVLDASDNLIARYLIDKEPSESEVSEVANLLAFFHDRLKVYLRDQGIRHDIIDACIAMPGNDDLTLLVKRARALAETLATDDGENLIQGFKRANNILTQAEEKDGVEYSYGADLKFAEDDAEKALFAALDAADAKIAPAMKDEDFSTAMTAMAALRGPIDAFFTAVQVNDDRQVIRRNRLNLLSRIRKICLSVADLTKIEG</sequence>
<feature type="domain" description="DALR anticodon binding" evidence="12">
    <location>
        <begin position="630"/>
        <end position="742"/>
    </location>
</feature>
<keyword evidence="8 11" id="KW-0648">Protein biosynthesis</keyword>
<evidence type="ECO:0000256" key="4">
    <source>
        <dbReference type="ARBA" id="ARBA00022490"/>
    </source>
</evidence>
<dbReference type="EMBL" id="CP021431">
    <property type="protein sequence ID" value="ARU00362.1"/>
    <property type="molecule type" value="Genomic_DNA"/>
</dbReference>
<keyword evidence="4 11" id="KW-0963">Cytoplasm</keyword>
<dbReference type="GO" id="GO:0004820">
    <property type="term" value="F:glycine-tRNA ligase activity"/>
    <property type="evidence" value="ECO:0007669"/>
    <property type="project" value="UniProtKB-UniRule"/>
</dbReference>
<dbReference type="SMART" id="SM00836">
    <property type="entry name" value="DALR_1"/>
    <property type="match status" value="1"/>
</dbReference>
<dbReference type="NCBIfam" id="TIGR00211">
    <property type="entry name" value="glyS"/>
    <property type="match status" value="1"/>
</dbReference>
<evidence type="ECO:0000256" key="6">
    <source>
        <dbReference type="ARBA" id="ARBA00022741"/>
    </source>
</evidence>
<comment type="similarity">
    <text evidence="2 11">Belongs to the class-II aminoacyl-tRNA synthetase family.</text>
</comment>
<evidence type="ECO:0000256" key="2">
    <source>
        <dbReference type="ARBA" id="ARBA00008226"/>
    </source>
</evidence>
<reference evidence="13 14" key="1">
    <citation type="submission" date="2017-05" db="EMBL/GenBank/DDBJ databases">
        <title>Genome Sequence of Loktanella vestfoldensis Strain SMR4r Isolated from a Culture of the Diatom Skeletonema marinoi.</title>
        <authorList>
            <person name="Topel M."/>
            <person name="Pinder M.I.M."/>
            <person name="Johansson O.N."/>
            <person name="Kourtchenko O."/>
            <person name="Godhe A."/>
            <person name="Clarke A.K."/>
        </authorList>
    </citation>
    <scope>NUCLEOTIDE SEQUENCE [LARGE SCALE GENOMIC DNA]</scope>
    <source>
        <strain evidence="13 14">SMR4r</strain>
    </source>
</reference>
<dbReference type="PROSITE" id="PS50861">
    <property type="entry name" value="AA_TRNA_LIGASE_II_GLYAB"/>
    <property type="match status" value="1"/>
</dbReference>
<dbReference type="PANTHER" id="PTHR30075">
    <property type="entry name" value="GLYCYL-TRNA SYNTHETASE"/>
    <property type="match status" value="1"/>
</dbReference>
<protein>
    <recommendedName>
        <fullName evidence="11">Glycine--tRNA ligase beta subunit</fullName>
        <ecNumber evidence="11">6.1.1.14</ecNumber>
    </recommendedName>
    <alternativeName>
        <fullName evidence="11">Glycyl-tRNA synthetase beta subunit</fullName>
        <shortName evidence="11">GlyRS</shortName>
    </alternativeName>
</protein>
<dbReference type="PRINTS" id="PR01045">
    <property type="entry name" value="TRNASYNTHGB"/>
</dbReference>
<keyword evidence="6 11" id="KW-0547">Nucleotide-binding</keyword>
<gene>
    <name evidence="11 13" type="primary">glyS</name>
    <name evidence="13" type="ORF">LOKVESSMR4R_01033</name>
</gene>
<evidence type="ECO:0000256" key="8">
    <source>
        <dbReference type="ARBA" id="ARBA00022917"/>
    </source>
</evidence>
<dbReference type="Pfam" id="PF05746">
    <property type="entry name" value="DALR_1"/>
    <property type="match status" value="1"/>
</dbReference>
<dbReference type="InterPro" id="IPR015944">
    <property type="entry name" value="Gly-tRNA-synth_bsu"/>
</dbReference>
<evidence type="ECO:0000256" key="9">
    <source>
        <dbReference type="ARBA" id="ARBA00023146"/>
    </source>
</evidence>
<keyword evidence="5 11" id="KW-0436">Ligase</keyword>
<keyword evidence="7 11" id="KW-0067">ATP-binding</keyword>
<evidence type="ECO:0000313" key="14">
    <source>
        <dbReference type="Proteomes" id="UP000195273"/>
    </source>
</evidence>
<dbReference type="EC" id="6.1.1.14" evidence="11"/>
<dbReference type="GO" id="GO:0006420">
    <property type="term" value="P:arginyl-tRNA aminoacylation"/>
    <property type="evidence" value="ECO:0007669"/>
    <property type="project" value="InterPro"/>
</dbReference>
<evidence type="ECO:0000256" key="3">
    <source>
        <dbReference type="ARBA" id="ARBA00011209"/>
    </source>
</evidence>
<keyword evidence="14" id="KW-1185">Reference proteome</keyword>
<evidence type="ECO:0000256" key="5">
    <source>
        <dbReference type="ARBA" id="ARBA00022598"/>
    </source>
</evidence>
<evidence type="ECO:0000256" key="10">
    <source>
        <dbReference type="ARBA" id="ARBA00047937"/>
    </source>
</evidence>
<dbReference type="RefSeq" id="WP_087206591.1">
    <property type="nucleotide sequence ID" value="NZ_CP021431.1"/>
</dbReference>
<comment type="catalytic activity">
    <reaction evidence="10 11">
        <text>tRNA(Gly) + glycine + ATP = glycyl-tRNA(Gly) + AMP + diphosphate</text>
        <dbReference type="Rhea" id="RHEA:16013"/>
        <dbReference type="Rhea" id="RHEA-COMP:9664"/>
        <dbReference type="Rhea" id="RHEA-COMP:9683"/>
        <dbReference type="ChEBI" id="CHEBI:30616"/>
        <dbReference type="ChEBI" id="CHEBI:33019"/>
        <dbReference type="ChEBI" id="CHEBI:57305"/>
        <dbReference type="ChEBI" id="CHEBI:78442"/>
        <dbReference type="ChEBI" id="CHEBI:78522"/>
        <dbReference type="ChEBI" id="CHEBI:456215"/>
        <dbReference type="EC" id="6.1.1.14"/>
    </reaction>
</comment>
<evidence type="ECO:0000313" key="13">
    <source>
        <dbReference type="EMBL" id="ARU00362.1"/>
    </source>
</evidence>
<name>A0A1Y0EAH8_9RHOB</name>
<evidence type="ECO:0000256" key="1">
    <source>
        <dbReference type="ARBA" id="ARBA00004496"/>
    </source>
</evidence>